<evidence type="ECO:0000313" key="2">
    <source>
        <dbReference type="EMBL" id="TGY61954.1"/>
    </source>
</evidence>
<evidence type="ECO:0000313" key="3">
    <source>
        <dbReference type="Proteomes" id="UP000310032"/>
    </source>
</evidence>
<evidence type="ECO:0000259" key="1">
    <source>
        <dbReference type="Pfam" id="PF17293"/>
    </source>
</evidence>
<sequence length="127" mass="15166">MEYPTLRFVFDRKKVATKEKKGLVQIEVCSERKRKWIGTGVKVYADQWDDKRKVTARPDSLDLNMKLDLMMSNILEYVNSLIRRKVPFDFESLDVFLKNSSESDSFIDFIVRRTDERKDRAWKIHSK</sequence>
<dbReference type="InterPro" id="IPR035386">
    <property type="entry name" value="Arm-DNA-bind_5"/>
</dbReference>
<gene>
    <name evidence="2" type="ORF">E5342_02915</name>
</gene>
<organism evidence="2 3">
    <name type="scientific">Parabacteroides distasonis</name>
    <dbReference type="NCBI Taxonomy" id="823"/>
    <lineage>
        <taxon>Bacteria</taxon>
        <taxon>Pseudomonadati</taxon>
        <taxon>Bacteroidota</taxon>
        <taxon>Bacteroidia</taxon>
        <taxon>Bacteroidales</taxon>
        <taxon>Tannerellaceae</taxon>
        <taxon>Parabacteroides</taxon>
    </lineage>
</organism>
<proteinExistence type="predicted"/>
<dbReference type="Proteomes" id="UP000310032">
    <property type="component" value="Unassembled WGS sequence"/>
</dbReference>
<accession>A0A4S2F411</accession>
<reference evidence="2 3" key="1">
    <citation type="submission" date="2019-04" db="EMBL/GenBank/DDBJ databases">
        <title>Microbes associate with the intestines of laboratory mice.</title>
        <authorList>
            <person name="Navarre W."/>
            <person name="Wong E."/>
            <person name="Huang K."/>
            <person name="Tropini C."/>
            <person name="Ng K."/>
            <person name="Yu B."/>
        </authorList>
    </citation>
    <scope>NUCLEOTIDE SEQUENCE [LARGE SCALE GENOMIC DNA]</scope>
    <source>
        <strain evidence="2 3">NM39_I3</strain>
    </source>
</reference>
<protein>
    <recommendedName>
        <fullName evidence="1">Arm DNA-binding domain-containing protein</fullName>
    </recommendedName>
</protein>
<dbReference type="RefSeq" id="WP_135958792.1">
    <property type="nucleotide sequence ID" value="NZ_SRYM01000005.1"/>
</dbReference>
<dbReference type="EMBL" id="SRYM01000005">
    <property type="protein sequence ID" value="TGY61954.1"/>
    <property type="molecule type" value="Genomic_DNA"/>
</dbReference>
<dbReference type="Pfam" id="PF17293">
    <property type="entry name" value="Arm-DNA-bind_5"/>
    <property type="match status" value="1"/>
</dbReference>
<comment type="caution">
    <text evidence="2">The sequence shown here is derived from an EMBL/GenBank/DDBJ whole genome shotgun (WGS) entry which is preliminary data.</text>
</comment>
<dbReference type="AlphaFoldDB" id="A0A4S2F411"/>
<name>A0A4S2F411_PARDI</name>
<feature type="domain" description="Arm DNA-binding" evidence="1">
    <location>
        <begin position="12"/>
        <end position="93"/>
    </location>
</feature>